<feature type="region of interest" description="Disordered" evidence="1">
    <location>
        <begin position="32"/>
        <end position="74"/>
    </location>
</feature>
<gene>
    <name evidence="2" type="ORF">SAMN05192574_11638</name>
</gene>
<keyword evidence="3" id="KW-1185">Reference proteome</keyword>
<reference evidence="3" key="1">
    <citation type="submission" date="2016-10" db="EMBL/GenBank/DDBJ databases">
        <authorList>
            <person name="Varghese N."/>
            <person name="Submissions S."/>
        </authorList>
    </citation>
    <scope>NUCLEOTIDE SEQUENCE [LARGE SCALE GENOMIC DNA]</scope>
    <source>
        <strain evidence="3">Gh-48</strain>
    </source>
</reference>
<feature type="compositionally biased region" description="Low complexity" evidence="1">
    <location>
        <begin position="40"/>
        <end position="50"/>
    </location>
</feature>
<accession>A0A1H8TLN2</accession>
<organism evidence="2 3">
    <name type="scientific">Mucilaginibacter gossypiicola</name>
    <dbReference type="NCBI Taxonomy" id="551995"/>
    <lineage>
        <taxon>Bacteria</taxon>
        <taxon>Pseudomonadati</taxon>
        <taxon>Bacteroidota</taxon>
        <taxon>Sphingobacteriia</taxon>
        <taxon>Sphingobacteriales</taxon>
        <taxon>Sphingobacteriaceae</taxon>
        <taxon>Mucilaginibacter</taxon>
    </lineage>
</organism>
<protein>
    <submittedName>
        <fullName evidence="2">Uncharacterized protein</fullName>
    </submittedName>
</protein>
<dbReference type="AlphaFoldDB" id="A0A1H8TLN2"/>
<name>A0A1H8TLN2_9SPHI</name>
<dbReference type="EMBL" id="FOCL01000016">
    <property type="protein sequence ID" value="SEO91706.1"/>
    <property type="molecule type" value="Genomic_DNA"/>
</dbReference>
<proteinExistence type="predicted"/>
<evidence type="ECO:0000313" key="3">
    <source>
        <dbReference type="Proteomes" id="UP000198942"/>
    </source>
</evidence>
<dbReference type="Proteomes" id="UP000198942">
    <property type="component" value="Unassembled WGS sequence"/>
</dbReference>
<evidence type="ECO:0000313" key="2">
    <source>
        <dbReference type="EMBL" id="SEO91706.1"/>
    </source>
</evidence>
<evidence type="ECO:0000256" key="1">
    <source>
        <dbReference type="SAM" id="MobiDB-lite"/>
    </source>
</evidence>
<dbReference type="RefSeq" id="WP_091220389.1">
    <property type="nucleotide sequence ID" value="NZ_FOCL01000016.1"/>
</dbReference>
<sequence length="74" mass="8128">MTKPTITLENLQIFNTKNQIATNLFATYGGVLQSHDNDQSDQNDYSYSNDISEYSDSSQHNDDCTAGDTSASAD</sequence>
<dbReference type="STRING" id="551995.SAMN05192574_11638"/>